<dbReference type="EMBL" id="JACEIK010001418">
    <property type="protein sequence ID" value="MCD7469239.1"/>
    <property type="molecule type" value="Genomic_DNA"/>
</dbReference>
<evidence type="ECO:0000256" key="1">
    <source>
        <dbReference type="SAM" id="MobiDB-lite"/>
    </source>
</evidence>
<feature type="region of interest" description="Disordered" evidence="1">
    <location>
        <begin position="1"/>
        <end position="21"/>
    </location>
</feature>
<evidence type="ECO:0000313" key="2">
    <source>
        <dbReference type="EMBL" id="MCD7469239.1"/>
    </source>
</evidence>
<dbReference type="Proteomes" id="UP000823775">
    <property type="component" value="Unassembled WGS sequence"/>
</dbReference>
<accession>A0ABS8TFA5</accession>
<proteinExistence type="predicted"/>
<evidence type="ECO:0000313" key="3">
    <source>
        <dbReference type="Proteomes" id="UP000823775"/>
    </source>
</evidence>
<gene>
    <name evidence="2" type="ORF">HAX54_008103</name>
</gene>
<sequence>MVSIETKLADQSAGGKKSIDAEMRYEDGPLQAARKDGVASFQAMEIGNENGCQTSLVHVTSYRSTKNKRLPVDRVVRNNGIDVNGDAAKFVEERDLRKELNYTLEYCCEDEVKEHIFKDDDNSDEDDKCDESEHRVRASISRKVWQFFTS</sequence>
<reference evidence="2 3" key="1">
    <citation type="journal article" date="2021" name="BMC Genomics">
        <title>Datura genome reveals duplications of psychoactive alkaloid biosynthetic genes and high mutation rate following tissue culture.</title>
        <authorList>
            <person name="Rajewski A."/>
            <person name="Carter-House D."/>
            <person name="Stajich J."/>
            <person name="Litt A."/>
        </authorList>
    </citation>
    <scope>NUCLEOTIDE SEQUENCE [LARGE SCALE GENOMIC DNA]</scope>
    <source>
        <strain evidence="2">AR-01</strain>
    </source>
</reference>
<name>A0ABS8TFA5_DATST</name>
<protein>
    <submittedName>
        <fullName evidence="2">Uncharacterized protein</fullName>
    </submittedName>
</protein>
<keyword evidence="3" id="KW-1185">Reference proteome</keyword>
<comment type="caution">
    <text evidence="2">The sequence shown here is derived from an EMBL/GenBank/DDBJ whole genome shotgun (WGS) entry which is preliminary data.</text>
</comment>
<organism evidence="2 3">
    <name type="scientific">Datura stramonium</name>
    <name type="common">Jimsonweed</name>
    <name type="synonym">Common thornapple</name>
    <dbReference type="NCBI Taxonomy" id="4076"/>
    <lineage>
        <taxon>Eukaryota</taxon>
        <taxon>Viridiplantae</taxon>
        <taxon>Streptophyta</taxon>
        <taxon>Embryophyta</taxon>
        <taxon>Tracheophyta</taxon>
        <taxon>Spermatophyta</taxon>
        <taxon>Magnoliopsida</taxon>
        <taxon>eudicotyledons</taxon>
        <taxon>Gunneridae</taxon>
        <taxon>Pentapetalae</taxon>
        <taxon>asterids</taxon>
        <taxon>lamiids</taxon>
        <taxon>Solanales</taxon>
        <taxon>Solanaceae</taxon>
        <taxon>Solanoideae</taxon>
        <taxon>Datureae</taxon>
        <taxon>Datura</taxon>
    </lineage>
</organism>